<dbReference type="UniPathway" id="UPA00124"/>
<sequence>MDIKETAIEGCFILEPSPLRDDRGFFARSYCPNLLAQAGLSYPFQVCQENISFNERRGTLRGMHWQAAPVPDPKIIRAVKGALFDVVIDIRPQSKSYGKWVSAELTADNRKSLIVPPECAHGFLTLEDQTEAHYLMGAFYEADLARGLRWNDPAFGVKWPFEPSVISERDASYPDHAQKV</sequence>
<dbReference type="OrthoDB" id="9800680at2"/>
<dbReference type="GO" id="GO:0019305">
    <property type="term" value="P:dTDP-rhamnose biosynthetic process"/>
    <property type="evidence" value="ECO:0007669"/>
    <property type="project" value="UniProtKB-UniRule"/>
</dbReference>
<evidence type="ECO:0000256" key="5">
    <source>
        <dbReference type="PIRSR" id="PIRSR600888-1"/>
    </source>
</evidence>
<feature type="active site" description="Proton donor" evidence="5">
    <location>
        <position position="134"/>
    </location>
</feature>
<keyword evidence="7" id="KW-0413">Isomerase</keyword>
<dbReference type="EC" id="5.1.3.13" evidence="3 7"/>
<comment type="subunit">
    <text evidence="7">Homodimer.</text>
</comment>
<reference evidence="8 9" key="1">
    <citation type="submission" date="2018-07" db="EMBL/GenBank/DDBJ databases">
        <title>Genomic Encyclopedia of Type Strains, Phase III (KMG-III): the genomes of soil and plant-associated and newly described type strains.</title>
        <authorList>
            <person name="Whitman W."/>
        </authorList>
    </citation>
    <scope>NUCLEOTIDE SEQUENCE [LARGE SCALE GENOMIC DNA]</scope>
    <source>
        <strain evidence="8 9">CECT 8488</strain>
    </source>
</reference>
<dbReference type="AlphaFoldDB" id="A0A3D9HMT2"/>
<evidence type="ECO:0000313" key="8">
    <source>
        <dbReference type="EMBL" id="RED50817.1"/>
    </source>
</evidence>
<comment type="pathway">
    <text evidence="7">Carbohydrate biosynthesis; dTDP-L-rhamnose biosynthesis.</text>
</comment>
<comment type="caution">
    <text evidence="8">The sequence shown here is derived from an EMBL/GenBank/DDBJ whole genome shotgun (WGS) entry which is preliminary data.</text>
</comment>
<dbReference type="Pfam" id="PF00908">
    <property type="entry name" value="dTDP_sugar_isom"/>
    <property type="match status" value="1"/>
</dbReference>
<evidence type="ECO:0000256" key="7">
    <source>
        <dbReference type="RuleBase" id="RU364069"/>
    </source>
</evidence>
<comment type="catalytic activity">
    <reaction evidence="1 7">
        <text>dTDP-4-dehydro-6-deoxy-alpha-D-glucose = dTDP-4-dehydro-beta-L-rhamnose</text>
        <dbReference type="Rhea" id="RHEA:16969"/>
        <dbReference type="ChEBI" id="CHEBI:57649"/>
        <dbReference type="ChEBI" id="CHEBI:62830"/>
        <dbReference type="EC" id="5.1.3.13"/>
    </reaction>
</comment>
<dbReference type="GO" id="GO:0000271">
    <property type="term" value="P:polysaccharide biosynthetic process"/>
    <property type="evidence" value="ECO:0007669"/>
    <property type="project" value="TreeGrafter"/>
</dbReference>
<feature type="site" description="Participates in a stacking interaction with the thymidine ring of dTDP-4-oxo-6-deoxyglucose" evidence="6">
    <location>
        <position position="140"/>
    </location>
</feature>
<accession>A0A3D9HMT2</accession>
<dbReference type="CDD" id="cd00438">
    <property type="entry name" value="cupin_RmlC"/>
    <property type="match status" value="1"/>
</dbReference>
<dbReference type="EMBL" id="QRDW01000004">
    <property type="protein sequence ID" value="RED50817.1"/>
    <property type="molecule type" value="Genomic_DNA"/>
</dbReference>
<dbReference type="PANTHER" id="PTHR21047">
    <property type="entry name" value="DTDP-6-DEOXY-D-GLUCOSE-3,5 EPIMERASE"/>
    <property type="match status" value="1"/>
</dbReference>
<dbReference type="Proteomes" id="UP000256845">
    <property type="component" value="Unassembled WGS sequence"/>
</dbReference>
<dbReference type="GO" id="GO:0005829">
    <property type="term" value="C:cytosol"/>
    <property type="evidence" value="ECO:0007669"/>
    <property type="project" value="TreeGrafter"/>
</dbReference>
<proteinExistence type="inferred from homology"/>
<evidence type="ECO:0000313" key="9">
    <source>
        <dbReference type="Proteomes" id="UP000256845"/>
    </source>
</evidence>
<dbReference type="NCBIfam" id="TIGR01221">
    <property type="entry name" value="rmlC"/>
    <property type="match status" value="1"/>
</dbReference>
<dbReference type="InterPro" id="IPR011051">
    <property type="entry name" value="RmlC_Cupin_sf"/>
</dbReference>
<evidence type="ECO:0000256" key="3">
    <source>
        <dbReference type="ARBA" id="ARBA00012098"/>
    </source>
</evidence>
<dbReference type="PANTHER" id="PTHR21047:SF2">
    <property type="entry name" value="THYMIDINE DIPHOSPHO-4-KETO-RHAMNOSE 3,5-EPIMERASE"/>
    <property type="match status" value="1"/>
</dbReference>
<comment type="similarity">
    <text evidence="7">Belongs to the dTDP-4-dehydrorhamnose 3,5-epimerase family.</text>
</comment>
<dbReference type="RefSeq" id="WP_115936616.1">
    <property type="nucleotide sequence ID" value="NZ_QRDW01000004.1"/>
</dbReference>
<keyword evidence="9" id="KW-1185">Reference proteome</keyword>
<evidence type="ECO:0000256" key="1">
    <source>
        <dbReference type="ARBA" id="ARBA00001298"/>
    </source>
</evidence>
<evidence type="ECO:0000256" key="4">
    <source>
        <dbReference type="ARBA" id="ARBA00019595"/>
    </source>
</evidence>
<organism evidence="8 9">
    <name type="scientific">Aestuariispira insulae</name>
    <dbReference type="NCBI Taxonomy" id="1461337"/>
    <lineage>
        <taxon>Bacteria</taxon>
        <taxon>Pseudomonadati</taxon>
        <taxon>Pseudomonadota</taxon>
        <taxon>Alphaproteobacteria</taxon>
        <taxon>Rhodospirillales</taxon>
        <taxon>Kiloniellaceae</taxon>
        <taxon>Aestuariispira</taxon>
    </lineage>
</organism>
<dbReference type="InterPro" id="IPR000888">
    <property type="entry name" value="RmlC-like"/>
</dbReference>
<protein>
    <recommendedName>
        <fullName evidence="4 7">dTDP-4-dehydrorhamnose 3,5-epimerase</fullName>
        <ecNumber evidence="3 7">5.1.3.13</ecNumber>
    </recommendedName>
    <alternativeName>
        <fullName evidence="7">Thymidine diphospho-4-keto-rhamnose 3,5-epimerase</fullName>
    </alternativeName>
</protein>
<comment type="function">
    <text evidence="2 7">Catalyzes the epimerization of the C3' and C5'positions of dTDP-6-deoxy-D-xylo-4-hexulose, forming dTDP-6-deoxy-L-lyxo-4-hexulose.</text>
</comment>
<dbReference type="SUPFAM" id="SSF51182">
    <property type="entry name" value="RmlC-like cupins"/>
    <property type="match status" value="1"/>
</dbReference>
<gene>
    <name evidence="8" type="ORF">DFP90_10489</name>
</gene>
<dbReference type="GO" id="GO:0008830">
    <property type="term" value="F:dTDP-4-dehydrorhamnose 3,5-epimerase activity"/>
    <property type="evidence" value="ECO:0007669"/>
    <property type="project" value="UniProtKB-UniRule"/>
</dbReference>
<feature type="active site" description="Proton acceptor" evidence="5">
    <location>
        <position position="64"/>
    </location>
</feature>
<dbReference type="Gene3D" id="2.60.120.10">
    <property type="entry name" value="Jelly Rolls"/>
    <property type="match status" value="1"/>
</dbReference>
<dbReference type="InterPro" id="IPR014710">
    <property type="entry name" value="RmlC-like_jellyroll"/>
</dbReference>
<evidence type="ECO:0000256" key="2">
    <source>
        <dbReference type="ARBA" id="ARBA00001997"/>
    </source>
</evidence>
<evidence type="ECO:0000256" key="6">
    <source>
        <dbReference type="PIRSR" id="PIRSR600888-3"/>
    </source>
</evidence>
<name>A0A3D9HMT2_9PROT</name>